<dbReference type="InterPro" id="IPR011766">
    <property type="entry name" value="TPP_enzyme_TPP-bd"/>
</dbReference>
<keyword evidence="1" id="KW-0210">Decarboxylase</keyword>
<evidence type="ECO:0000256" key="1">
    <source>
        <dbReference type="ARBA" id="ARBA00022793"/>
    </source>
</evidence>
<gene>
    <name evidence="7" type="ORF">LX83_001141</name>
</gene>
<evidence type="ECO:0000313" key="8">
    <source>
        <dbReference type="Proteomes" id="UP001206128"/>
    </source>
</evidence>
<feature type="region of interest" description="Disordered" evidence="4">
    <location>
        <begin position="167"/>
        <end position="186"/>
    </location>
</feature>
<keyword evidence="3" id="KW-0456">Lyase</keyword>
<evidence type="ECO:0000313" key="7">
    <source>
        <dbReference type="EMBL" id="MCP2164301.1"/>
    </source>
</evidence>
<organism evidence="7 8">
    <name type="scientific">Goodfellowiella coeruleoviolacea</name>
    <dbReference type="NCBI Taxonomy" id="334858"/>
    <lineage>
        <taxon>Bacteria</taxon>
        <taxon>Bacillati</taxon>
        <taxon>Actinomycetota</taxon>
        <taxon>Actinomycetes</taxon>
        <taxon>Pseudonocardiales</taxon>
        <taxon>Pseudonocardiaceae</taxon>
        <taxon>Goodfellowiella</taxon>
    </lineage>
</organism>
<proteinExistence type="predicted"/>
<name>A0AAE3KDP4_9PSEU</name>
<dbReference type="CDD" id="cd07035">
    <property type="entry name" value="TPP_PYR_POX_like"/>
    <property type="match status" value="1"/>
</dbReference>
<keyword evidence="8" id="KW-1185">Reference proteome</keyword>
<dbReference type="InterPro" id="IPR029061">
    <property type="entry name" value="THDP-binding"/>
</dbReference>
<dbReference type="InterPro" id="IPR017684">
    <property type="entry name" value="Phosphono-pyrv_decarboxylase"/>
</dbReference>
<dbReference type="PANTHER" id="PTHR42818">
    <property type="entry name" value="SULFOPYRUVATE DECARBOXYLASE SUBUNIT ALPHA"/>
    <property type="match status" value="1"/>
</dbReference>
<accession>A0AAE3KDP4</accession>
<reference evidence="7" key="1">
    <citation type="submission" date="2022-06" db="EMBL/GenBank/DDBJ databases">
        <title>Genomic Encyclopedia of Archaeal and Bacterial Type Strains, Phase II (KMG-II): from individual species to whole genera.</title>
        <authorList>
            <person name="Goeker M."/>
        </authorList>
    </citation>
    <scope>NUCLEOTIDE SEQUENCE</scope>
    <source>
        <strain evidence="7">DSM 43935</strain>
    </source>
</reference>
<dbReference type="RefSeq" id="WP_253767788.1">
    <property type="nucleotide sequence ID" value="NZ_JAMTCK010000002.1"/>
</dbReference>
<feature type="domain" description="Thiamine pyrophosphate enzyme TPP-binding" evidence="5">
    <location>
        <begin position="237"/>
        <end position="349"/>
    </location>
</feature>
<evidence type="ECO:0000256" key="3">
    <source>
        <dbReference type="ARBA" id="ARBA00023239"/>
    </source>
</evidence>
<dbReference type="GO" id="GO:0000287">
    <property type="term" value="F:magnesium ion binding"/>
    <property type="evidence" value="ECO:0007669"/>
    <property type="project" value="UniProtKB-ARBA"/>
</dbReference>
<sequence length="381" mass="40477">MIGPSAFLDAALDQGFDFYTGVPCSFLTPLINAAINHPRLSYVGATSEGEAVALAAGAWLAGHTPVVLAQNSGLGNMVNPLTSLCHPFRIPVLLLCTWRGKPGLRDEPQHEVMGQVMHDLLTTIRVRHRPFPDQAHLVRPALDEVRHLLATAELPVALVVERGAVSAGQPLDPPAPQPPTTSGRLADHCRGRDRPARVHVLASVTDLVPPDVAVLASTGKCGRELFTLGDREQFFYQVGSMGCASALGLGIALNTRRRVVVLDGDGAALMKLGNLATIGACRPDNLIHVVLDNQAHDSTGGQRTVSGTVSFGQVALACGYRGAAVCDEVDGFAEAFQDALTRPGPHLLHTRIAVGSLDRLGRPTTAPHEVARRFRRFVTSG</sequence>
<protein>
    <submittedName>
        <fullName evidence="7">Phosphonopyruvate decarboxylase</fullName>
    </submittedName>
</protein>
<dbReference type="AlphaFoldDB" id="A0AAE3KDP4"/>
<keyword evidence="2" id="KW-0786">Thiamine pyrophosphate</keyword>
<dbReference type="InterPro" id="IPR012001">
    <property type="entry name" value="Thiamin_PyroP_enz_TPP-bd_dom"/>
</dbReference>
<dbReference type="Pfam" id="PF02776">
    <property type="entry name" value="TPP_enzyme_N"/>
    <property type="match status" value="1"/>
</dbReference>
<comment type="caution">
    <text evidence="7">The sequence shown here is derived from an EMBL/GenBank/DDBJ whole genome shotgun (WGS) entry which is preliminary data.</text>
</comment>
<dbReference type="NCBIfam" id="TIGR03297">
    <property type="entry name" value="Ppyr-DeCO2ase"/>
    <property type="match status" value="1"/>
</dbReference>
<dbReference type="EMBL" id="JAMTCK010000002">
    <property type="protein sequence ID" value="MCP2164301.1"/>
    <property type="molecule type" value="Genomic_DNA"/>
</dbReference>
<dbReference type="GO" id="GO:0030976">
    <property type="term" value="F:thiamine pyrophosphate binding"/>
    <property type="evidence" value="ECO:0007669"/>
    <property type="project" value="InterPro"/>
</dbReference>
<dbReference type="Proteomes" id="UP001206128">
    <property type="component" value="Unassembled WGS sequence"/>
</dbReference>
<evidence type="ECO:0000259" key="6">
    <source>
        <dbReference type="Pfam" id="PF02776"/>
    </source>
</evidence>
<dbReference type="GO" id="GO:0033980">
    <property type="term" value="F:phosphonopyruvate decarboxylase activity"/>
    <property type="evidence" value="ECO:0007669"/>
    <property type="project" value="InterPro"/>
</dbReference>
<dbReference type="PANTHER" id="PTHR42818:SF1">
    <property type="entry name" value="SULFOPYRUVATE DECARBOXYLASE"/>
    <property type="match status" value="1"/>
</dbReference>
<dbReference type="GO" id="GO:0032923">
    <property type="term" value="P:organic phosphonate biosynthetic process"/>
    <property type="evidence" value="ECO:0007669"/>
    <property type="project" value="InterPro"/>
</dbReference>
<evidence type="ECO:0000256" key="4">
    <source>
        <dbReference type="SAM" id="MobiDB-lite"/>
    </source>
</evidence>
<evidence type="ECO:0000256" key="2">
    <source>
        <dbReference type="ARBA" id="ARBA00023052"/>
    </source>
</evidence>
<dbReference type="Pfam" id="PF02775">
    <property type="entry name" value="TPP_enzyme_C"/>
    <property type="match status" value="1"/>
</dbReference>
<feature type="domain" description="Thiamine pyrophosphate enzyme N-terminal TPP-binding" evidence="6">
    <location>
        <begin position="6"/>
        <end position="110"/>
    </location>
</feature>
<evidence type="ECO:0000259" key="5">
    <source>
        <dbReference type="Pfam" id="PF02775"/>
    </source>
</evidence>
<dbReference type="SUPFAM" id="SSF52518">
    <property type="entry name" value="Thiamin diphosphate-binding fold (THDP-binding)"/>
    <property type="match status" value="2"/>
</dbReference>
<dbReference type="InterPro" id="IPR051818">
    <property type="entry name" value="TPP_dependent_decarboxylase"/>
</dbReference>
<dbReference type="Gene3D" id="3.40.50.970">
    <property type="match status" value="2"/>
</dbReference>